<comment type="caution">
    <text evidence="2">The sequence shown here is derived from an EMBL/GenBank/DDBJ whole genome shotgun (WGS) entry which is preliminary data.</text>
</comment>
<dbReference type="EMBL" id="JBHSQH010000001">
    <property type="protein sequence ID" value="MFC5973295.1"/>
    <property type="molecule type" value="Genomic_DNA"/>
</dbReference>
<dbReference type="CDD" id="cd02440">
    <property type="entry name" value="AdoMet_MTases"/>
    <property type="match status" value="1"/>
</dbReference>
<protein>
    <submittedName>
        <fullName evidence="2">Class I SAM-dependent methyltransferase</fullName>
        <ecNumber evidence="2">2.1.1.-</ecNumber>
    </submittedName>
</protein>
<dbReference type="GO" id="GO:0032259">
    <property type="term" value="P:methylation"/>
    <property type="evidence" value="ECO:0007669"/>
    <property type="project" value="UniProtKB-KW"/>
</dbReference>
<feature type="domain" description="Methyltransferase type 11" evidence="1">
    <location>
        <begin position="40"/>
        <end position="128"/>
    </location>
</feature>
<reference evidence="2 3" key="1">
    <citation type="journal article" date="2019" name="Int. J. Syst. Evol. Microbiol.">
        <title>The Global Catalogue of Microorganisms (GCM) 10K type strain sequencing project: providing services to taxonomists for standard genome sequencing and annotation.</title>
        <authorList>
            <consortium name="The Broad Institute Genomics Platform"/>
            <consortium name="The Broad Institute Genome Sequencing Center for Infectious Disease"/>
            <person name="Wu L."/>
            <person name="Ma J."/>
        </authorList>
    </citation>
    <scope>NUCLEOTIDE SEQUENCE [LARGE SCALE GENOMIC DNA]</scope>
    <source>
        <strain evidence="2 3">CGMCC 1.12543</strain>
    </source>
</reference>
<keyword evidence="3" id="KW-1185">Reference proteome</keyword>
<dbReference type="EC" id="2.1.1.-" evidence="2"/>
<dbReference type="Pfam" id="PF08241">
    <property type="entry name" value="Methyltransf_11"/>
    <property type="match status" value="1"/>
</dbReference>
<dbReference type="InterPro" id="IPR013216">
    <property type="entry name" value="Methyltransf_11"/>
</dbReference>
<dbReference type="RefSeq" id="WP_247417671.1">
    <property type="nucleotide sequence ID" value="NZ_JALLGW010000001.1"/>
</dbReference>
<dbReference type="InterPro" id="IPR029063">
    <property type="entry name" value="SAM-dependent_MTases_sf"/>
</dbReference>
<evidence type="ECO:0000313" key="3">
    <source>
        <dbReference type="Proteomes" id="UP001596099"/>
    </source>
</evidence>
<keyword evidence="2" id="KW-0808">Transferase</keyword>
<dbReference type="Gene3D" id="3.40.50.150">
    <property type="entry name" value="Vaccinia Virus protein VP39"/>
    <property type="match status" value="1"/>
</dbReference>
<gene>
    <name evidence="2" type="ORF">ACFPYI_18345</name>
</gene>
<evidence type="ECO:0000259" key="1">
    <source>
        <dbReference type="Pfam" id="PF08241"/>
    </source>
</evidence>
<dbReference type="Proteomes" id="UP001596099">
    <property type="component" value="Unassembled WGS sequence"/>
</dbReference>
<proteinExistence type="predicted"/>
<keyword evidence="2" id="KW-0489">Methyltransferase</keyword>
<accession>A0ABD5RRR0</accession>
<dbReference type="PANTHER" id="PTHR43591:SF110">
    <property type="entry name" value="RHODANESE DOMAIN-CONTAINING PROTEIN"/>
    <property type="match status" value="1"/>
</dbReference>
<dbReference type="PANTHER" id="PTHR43591">
    <property type="entry name" value="METHYLTRANSFERASE"/>
    <property type="match status" value="1"/>
</dbReference>
<dbReference type="AlphaFoldDB" id="A0ABD5RRR0"/>
<evidence type="ECO:0000313" key="2">
    <source>
        <dbReference type="EMBL" id="MFC5973295.1"/>
    </source>
</evidence>
<organism evidence="2 3">
    <name type="scientific">Halomarina salina</name>
    <dbReference type="NCBI Taxonomy" id="1872699"/>
    <lineage>
        <taxon>Archaea</taxon>
        <taxon>Methanobacteriati</taxon>
        <taxon>Methanobacteriota</taxon>
        <taxon>Stenosarchaea group</taxon>
        <taxon>Halobacteria</taxon>
        <taxon>Halobacteriales</taxon>
        <taxon>Natronomonadaceae</taxon>
        <taxon>Halomarina</taxon>
    </lineage>
</organism>
<dbReference type="SUPFAM" id="SSF53335">
    <property type="entry name" value="S-adenosyl-L-methionine-dependent methyltransferases"/>
    <property type="match status" value="1"/>
</dbReference>
<sequence>MGFHTYDPERAPNLEDASRYRYCSAEELLALFDQGGVVADLGSGTGFYTDDVAPYVETCYAVDVQHEMHDFYREKGVPESVELVEAAVDDLPFPDGHLDGAFSTMTYHEFHSDEALAELHRTLAPDARVGIADWTANGDGGEGPPLDERFMLDDCTSAFEAAGFSVEFASERRETFVCSLRREP</sequence>
<dbReference type="GO" id="GO:0008168">
    <property type="term" value="F:methyltransferase activity"/>
    <property type="evidence" value="ECO:0007669"/>
    <property type="project" value="UniProtKB-KW"/>
</dbReference>
<name>A0ABD5RRR0_9EURY</name>